<comment type="similarity">
    <text evidence="1">Belongs to the sigma-70 factor family. ECF subfamily.</text>
</comment>
<dbReference type="InterPro" id="IPR013324">
    <property type="entry name" value="RNA_pol_sigma_r3/r4-like"/>
</dbReference>
<evidence type="ECO:0000256" key="2">
    <source>
        <dbReference type="ARBA" id="ARBA00023015"/>
    </source>
</evidence>
<name>A0ABY6BEU4_9GAMM</name>
<evidence type="ECO:0000256" key="3">
    <source>
        <dbReference type="ARBA" id="ARBA00023082"/>
    </source>
</evidence>
<evidence type="ECO:0000259" key="5">
    <source>
        <dbReference type="Pfam" id="PF07638"/>
    </source>
</evidence>
<dbReference type="RefSeq" id="WP_261695516.1">
    <property type="nucleotide sequence ID" value="NZ_CP104694.1"/>
</dbReference>
<organism evidence="6 7">
    <name type="scientific">Tahibacter amnicola</name>
    <dbReference type="NCBI Taxonomy" id="2976241"/>
    <lineage>
        <taxon>Bacteria</taxon>
        <taxon>Pseudomonadati</taxon>
        <taxon>Pseudomonadota</taxon>
        <taxon>Gammaproteobacteria</taxon>
        <taxon>Lysobacterales</taxon>
        <taxon>Rhodanobacteraceae</taxon>
        <taxon>Tahibacter</taxon>
    </lineage>
</organism>
<dbReference type="InterPro" id="IPR011517">
    <property type="entry name" value="RNA_pol_sigma70_ECF-like"/>
</dbReference>
<feature type="domain" description="RNA polymerase sigma-70 ECF-like HTH" evidence="5">
    <location>
        <begin position="7"/>
        <end position="186"/>
    </location>
</feature>
<dbReference type="InterPro" id="IPR013325">
    <property type="entry name" value="RNA_pol_sigma_r2"/>
</dbReference>
<evidence type="ECO:0000313" key="7">
    <source>
        <dbReference type="Proteomes" id="UP001064632"/>
    </source>
</evidence>
<dbReference type="SUPFAM" id="SSF88946">
    <property type="entry name" value="Sigma2 domain of RNA polymerase sigma factors"/>
    <property type="match status" value="1"/>
</dbReference>
<dbReference type="EMBL" id="CP104694">
    <property type="protein sequence ID" value="UXI68558.1"/>
    <property type="molecule type" value="Genomic_DNA"/>
</dbReference>
<dbReference type="Gene3D" id="1.10.10.10">
    <property type="entry name" value="Winged helix-like DNA-binding domain superfamily/Winged helix DNA-binding domain"/>
    <property type="match status" value="1"/>
</dbReference>
<dbReference type="Proteomes" id="UP001064632">
    <property type="component" value="Chromosome"/>
</dbReference>
<dbReference type="InterPro" id="IPR036388">
    <property type="entry name" value="WH-like_DNA-bd_sf"/>
</dbReference>
<dbReference type="InterPro" id="IPR039425">
    <property type="entry name" value="RNA_pol_sigma-70-like"/>
</dbReference>
<gene>
    <name evidence="6" type="ORF">N4264_02575</name>
</gene>
<keyword evidence="2" id="KW-0805">Transcription regulation</keyword>
<keyword evidence="4" id="KW-0804">Transcription</keyword>
<accession>A0ABY6BEU4</accession>
<dbReference type="InterPro" id="IPR053812">
    <property type="entry name" value="HTH_Sigma70_ECF-like"/>
</dbReference>
<dbReference type="PANTHER" id="PTHR43133:SF39">
    <property type="entry name" value="SIMILAR TO RNA POLYMERASE SIGMA-E FACTOR"/>
    <property type="match status" value="1"/>
</dbReference>
<proteinExistence type="inferred from homology"/>
<evidence type="ECO:0000256" key="4">
    <source>
        <dbReference type="ARBA" id="ARBA00023163"/>
    </source>
</evidence>
<keyword evidence="3" id="KW-0731">Sigma factor</keyword>
<evidence type="ECO:0000256" key="1">
    <source>
        <dbReference type="ARBA" id="ARBA00010641"/>
    </source>
</evidence>
<reference evidence="6" key="1">
    <citation type="submission" date="2022-09" db="EMBL/GenBank/DDBJ databases">
        <title>Tahibacter sp. nov., isolated from a fresh water.</title>
        <authorList>
            <person name="Baek J.H."/>
            <person name="Lee J.K."/>
            <person name="Kim J.M."/>
            <person name="Jeon C.O."/>
        </authorList>
    </citation>
    <scope>NUCLEOTIDE SEQUENCE</scope>
    <source>
        <strain evidence="6">W38</strain>
    </source>
</reference>
<evidence type="ECO:0000313" key="6">
    <source>
        <dbReference type="EMBL" id="UXI68558.1"/>
    </source>
</evidence>
<dbReference type="PANTHER" id="PTHR43133">
    <property type="entry name" value="RNA POLYMERASE ECF-TYPE SIGMA FACTO"/>
    <property type="match status" value="1"/>
</dbReference>
<dbReference type="InterPro" id="IPR014284">
    <property type="entry name" value="RNA_pol_sigma-70_dom"/>
</dbReference>
<dbReference type="SUPFAM" id="SSF88659">
    <property type="entry name" value="Sigma3 and sigma4 domains of RNA polymerase sigma factors"/>
    <property type="match status" value="1"/>
</dbReference>
<dbReference type="NCBIfam" id="TIGR02999">
    <property type="entry name" value="Sig-70_X6"/>
    <property type="match status" value="1"/>
</dbReference>
<dbReference type="Gene3D" id="1.10.1740.10">
    <property type="match status" value="1"/>
</dbReference>
<sequence>MSTNDSPITELLSRWRAGATDAESRLMEAVYPVLRELARSRLHRGRHGLTLQPTELVNEAYARLQLARETPWEGRVHFFAMSARIIRGLAIDFARARASEKRGGDMVFVELDKAEDIAGSEPAVDLLALDQALEALERDDPVSARIVELKFFSGLTTEEIAEACEISTASVVRYWRFARAWLGDRLSPTRPGDAD</sequence>
<dbReference type="Pfam" id="PF07638">
    <property type="entry name" value="Sigma70_ECF"/>
    <property type="match status" value="1"/>
</dbReference>
<protein>
    <submittedName>
        <fullName evidence="6">ECF-type sigma factor</fullName>
    </submittedName>
</protein>
<dbReference type="NCBIfam" id="TIGR02937">
    <property type="entry name" value="sigma70-ECF"/>
    <property type="match status" value="1"/>
</dbReference>
<keyword evidence="7" id="KW-1185">Reference proteome</keyword>